<reference evidence="3 4" key="1">
    <citation type="submission" date="2018-01" db="EMBL/GenBank/DDBJ databases">
        <authorList>
            <person name="Clerissi C."/>
        </authorList>
    </citation>
    <scope>NUCLEOTIDE SEQUENCE [LARGE SCALE GENOMIC DNA]</scope>
    <source>
        <strain evidence="1">Cupriavidus taiwanensis STM 6082</strain>
        <strain evidence="2">Cupriavidus taiwanensis STM 6160</strain>
    </source>
</reference>
<keyword evidence="4" id="KW-1185">Reference proteome</keyword>
<dbReference type="EMBL" id="OFTC01000023">
    <property type="protein sequence ID" value="SOZ36639.1"/>
    <property type="molecule type" value="Genomic_DNA"/>
</dbReference>
<evidence type="ECO:0000313" key="4">
    <source>
        <dbReference type="Proteomes" id="UP000256710"/>
    </source>
</evidence>
<dbReference type="EMBL" id="LT984806">
    <property type="protein sequence ID" value="SPD45297.1"/>
    <property type="molecule type" value="Genomic_DNA"/>
</dbReference>
<dbReference type="Proteomes" id="UP000255168">
    <property type="component" value="Chromosome I"/>
</dbReference>
<evidence type="ECO:0000313" key="2">
    <source>
        <dbReference type="EMBL" id="SPD45297.1"/>
    </source>
</evidence>
<dbReference type="Proteomes" id="UP000256710">
    <property type="component" value="Unassembled WGS sequence"/>
</dbReference>
<name>A0A375H4W9_9BURK</name>
<gene>
    <name evidence="1" type="ORF">CBM2605_A30076</name>
    <name evidence="2" type="ORF">CBM2607_10234</name>
</gene>
<organism evidence="2 3">
    <name type="scientific">Cupriavidus neocaledonicus</name>
    <dbReference type="NCBI Taxonomy" id="1040979"/>
    <lineage>
        <taxon>Bacteria</taxon>
        <taxon>Pseudomonadati</taxon>
        <taxon>Pseudomonadota</taxon>
        <taxon>Betaproteobacteria</taxon>
        <taxon>Burkholderiales</taxon>
        <taxon>Burkholderiaceae</taxon>
        <taxon>Cupriavidus</taxon>
    </lineage>
</organism>
<dbReference type="Pfam" id="PF19795">
    <property type="entry name" value="DUF6279"/>
    <property type="match status" value="1"/>
</dbReference>
<evidence type="ECO:0000313" key="1">
    <source>
        <dbReference type="EMBL" id="SOZ36639.1"/>
    </source>
</evidence>
<proteinExistence type="predicted"/>
<evidence type="ECO:0008006" key="5">
    <source>
        <dbReference type="Google" id="ProtNLM"/>
    </source>
</evidence>
<accession>A0A375H4W9</accession>
<protein>
    <recommendedName>
        <fullName evidence="5">Lipoprotein</fullName>
    </recommendedName>
</protein>
<dbReference type="AlphaFoldDB" id="A0A375H4W9"/>
<evidence type="ECO:0000313" key="3">
    <source>
        <dbReference type="Proteomes" id="UP000255168"/>
    </source>
</evidence>
<sequence length="371" mass="41715">MSVSENILENAGRILGPVFGKGRRQGWQKLAARPAHLPANPCQDSAGGQRASPVPMRGDFNMAHSAQPPEVSEFHNCWARRILVILGAAALCACSAMKLGYQQGDRLAYWWIDNYVDVTSAQEPLTREAIARFFAWHRKAQLPEIASLLQEAKADVRQPVTPAMVAHFQDASQQLARRSFEQAMPDMADFLLTLTPDQIARMEKKFAEGNAKYRKKFLNADPAEREEARFDKVMEYARLVYGGFSPEQEKAIRAKVGPVVQNAEARYAERVARQQEWIKMVRFVQATQPPKSQVIDLLRRFREYWQNPPARHAASHEAGNNAGIALTVAIANLTTPQQKAHAQDRFQKWIDDTHALMREKAHPPVQSAAAN</sequence>